<dbReference type="Proteomes" id="UP001497700">
    <property type="component" value="Unassembled WGS sequence"/>
</dbReference>
<keyword evidence="2" id="KW-1185">Reference proteome</keyword>
<sequence>MGVISNETRFDKLIHELRMLNVPIKVEADWDWAFWTKTYNLRIPVTPAVVVCPNNILHICIAVRLARRCGMKVQARSGGHSYASHSNGGVNGAMVIDLGRFNATRCHSTKASVAAGVRLGNMAQDIYKLSGSALPHGTCAGVGVGGHFTHGGFGFFSRAWGLAMDRITGLGVITADGNDIFVSETEYPDLYYAMRGAADSFGIVHLFELSPVPAPRSVVHWKVNVPGVAGNIEASVKAFQHIQDFVHNEILVDRQLGLNLSLSSNHFAIDGTYLGSADTLQEILQVLLRGLEAAATDKKDPKVESEIEELTWLDSLKELNQGEELESAYLGYDKHDNFFAKSVVVPEPGLNEKALTSFFTYLVQVGCLLEVGLGEKIGSFVLIDLWGGADSQINAKDVGFSAFAHRDACWVAQLYGYVGADQKMPARGIEYINGLADSMAKHLPRSGAYLNYTDPSLTREQAHEQYYGKELSAKLKQLKQKWDPDNVFSNPQSI</sequence>
<protein>
    <submittedName>
        <fullName evidence="1">Glucooligosaccharide oxidase</fullName>
    </submittedName>
</protein>
<accession>A0ACB9YRS7</accession>
<comment type="caution">
    <text evidence="1">The sequence shown here is derived from an EMBL/GenBank/DDBJ whole genome shotgun (WGS) entry which is preliminary data.</text>
</comment>
<evidence type="ECO:0000313" key="1">
    <source>
        <dbReference type="EMBL" id="KAI4861470.1"/>
    </source>
</evidence>
<dbReference type="EMBL" id="MU393551">
    <property type="protein sequence ID" value="KAI4861470.1"/>
    <property type="molecule type" value="Genomic_DNA"/>
</dbReference>
<name>A0ACB9YRS7_9PEZI</name>
<gene>
    <name evidence="1" type="ORF">F4820DRAFT_464695</name>
</gene>
<proteinExistence type="predicted"/>
<evidence type="ECO:0000313" key="2">
    <source>
        <dbReference type="Proteomes" id="UP001497700"/>
    </source>
</evidence>
<reference evidence="1 2" key="1">
    <citation type="journal article" date="2022" name="New Phytol.">
        <title>Ecological generalism drives hyperdiversity of secondary metabolite gene clusters in xylarialean endophytes.</title>
        <authorList>
            <person name="Franco M.E.E."/>
            <person name="Wisecaver J.H."/>
            <person name="Arnold A.E."/>
            <person name="Ju Y.M."/>
            <person name="Slot J.C."/>
            <person name="Ahrendt S."/>
            <person name="Moore L.P."/>
            <person name="Eastman K.E."/>
            <person name="Scott K."/>
            <person name="Konkel Z."/>
            <person name="Mondo S.J."/>
            <person name="Kuo A."/>
            <person name="Hayes R.D."/>
            <person name="Haridas S."/>
            <person name="Andreopoulos B."/>
            <person name="Riley R."/>
            <person name="LaButti K."/>
            <person name="Pangilinan J."/>
            <person name="Lipzen A."/>
            <person name="Amirebrahimi M."/>
            <person name="Yan J."/>
            <person name="Adam C."/>
            <person name="Keymanesh K."/>
            <person name="Ng V."/>
            <person name="Louie K."/>
            <person name="Northen T."/>
            <person name="Drula E."/>
            <person name="Henrissat B."/>
            <person name="Hsieh H.M."/>
            <person name="Youens-Clark K."/>
            <person name="Lutzoni F."/>
            <person name="Miadlikowska J."/>
            <person name="Eastwood D.C."/>
            <person name="Hamelin R.C."/>
            <person name="Grigoriev I.V."/>
            <person name="U'Ren J.M."/>
        </authorList>
    </citation>
    <scope>NUCLEOTIDE SEQUENCE [LARGE SCALE GENOMIC DNA]</scope>
    <source>
        <strain evidence="1 2">CBS 119005</strain>
    </source>
</reference>
<organism evidence="1 2">
    <name type="scientific">Hypoxylon rubiginosum</name>
    <dbReference type="NCBI Taxonomy" id="110542"/>
    <lineage>
        <taxon>Eukaryota</taxon>
        <taxon>Fungi</taxon>
        <taxon>Dikarya</taxon>
        <taxon>Ascomycota</taxon>
        <taxon>Pezizomycotina</taxon>
        <taxon>Sordariomycetes</taxon>
        <taxon>Xylariomycetidae</taxon>
        <taxon>Xylariales</taxon>
        <taxon>Hypoxylaceae</taxon>
        <taxon>Hypoxylon</taxon>
    </lineage>
</organism>